<dbReference type="EMBL" id="KB644410">
    <property type="protein sequence ID" value="EPS27377.1"/>
    <property type="molecule type" value="Genomic_DNA"/>
</dbReference>
<protein>
    <submittedName>
        <fullName evidence="1">Uncharacterized protein</fullName>
    </submittedName>
</protein>
<accession>S8AZF7</accession>
<keyword evidence="2" id="KW-1185">Reference proteome</keyword>
<sequence>MSVWSVQTNSASENPILINDEIDVLGNSLASWSDRSVGQISTGHDPR</sequence>
<proteinExistence type="predicted"/>
<organism evidence="1 2">
    <name type="scientific">Penicillium oxalicum (strain 114-2 / CGMCC 5302)</name>
    <name type="common">Penicillium decumbens</name>
    <dbReference type="NCBI Taxonomy" id="933388"/>
    <lineage>
        <taxon>Eukaryota</taxon>
        <taxon>Fungi</taxon>
        <taxon>Dikarya</taxon>
        <taxon>Ascomycota</taxon>
        <taxon>Pezizomycotina</taxon>
        <taxon>Eurotiomycetes</taxon>
        <taxon>Eurotiomycetidae</taxon>
        <taxon>Eurotiales</taxon>
        <taxon>Aspergillaceae</taxon>
        <taxon>Penicillium</taxon>
    </lineage>
</organism>
<dbReference type="HOGENOM" id="CLU_3175574_0_0_1"/>
<reference evidence="1 2" key="1">
    <citation type="journal article" date="2013" name="PLoS ONE">
        <title>Genomic and secretomic analyses reveal unique features of the lignocellulolytic enzyme system of Penicillium decumbens.</title>
        <authorList>
            <person name="Liu G."/>
            <person name="Zhang L."/>
            <person name="Wei X."/>
            <person name="Zou G."/>
            <person name="Qin Y."/>
            <person name="Ma L."/>
            <person name="Li J."/>
            <person name="Zheng H."/>
            <person name="Wang S."/>
            <person name="Wang C."/>
            <person name="Xun L."/>
            <person name="Zhao G.-P."/>
            <person name="Zhou Z."/>
            <person name="Qu Y."/>
        </authorList>
    </citation>
    <scope>NUCLEOTIDE SEQUENCE [LARGE SCALE GENOMIC DNA]</scope>
    <source>
        <strain evidence="2">114-2 / CGMCC 5302</strain>
    </source>
</reference>
<gene>
    <name evidence="1" type="ORF">PDE_02320</name>
</gene>
<dbReference type="Proteomes" id="UP000019376">
    <property type="component" value="Unassembled WGS sequence"/>
</dbReference>
<evidence type="ECO:0000313" key="1">
    <source>
        <dbReference type="EMBL" id="EPS27377.1"/>
    </source>
</evidence>
<name>S8AZF7_PENO1</name>
<evidence type="ECO:0000313" key="2">
    <source>
        <dbReference type="Proteomes" id="UP000019376"/>
    </source>
</evidence>
<dbReference type="AlphaFoldDB" id="S8AZF7"/>